<name>A0ABQ2I3Z2_9MICO</name>
<organism evidence="3 4">
    <name type="scientific">Terrabacter tumescens</name>
    <dbReference type="NCBI Taxonomy" id="60443"/>
    <lineage>
        <taxon>Bacteria</taxon>
        <taxon>Bacillati</taxon>
        <taxon>Actinomycetota</taxon>
        <taxon>Actinomycetes</taxon>
        <taxon>Micrococcales</taxon>
        <taxon>Intrasporangiaceae</taxon>
        <taxon>Terrabacter</taxon>
    </lineage>
</organism>
<proteinExistence type="predicted"/>
<keyword evidence="3" id="KW-0378">Hydrolase</keyword>
<dbReference type="InterPro" id="IPR051916">
    <property type="entry name" value="GPI-anchor_lipid_remodeler"/>
</dbReference>
<keyword evidence="1" id="KW-0732">Signal</keyword>
<dbReference type="SUPFAM" id="SSF56219">
    <property type="entry name" value="DNase I-like"/>
    <property type="match status" value="1"/>
</dbReference>
<evidence type="ECO:0000256" key="1">
    <source>
        <dbReference type="SAM" id="SignalP"/>
    </source>
</evidence>
<keyword evidence="4" id="KW-1185">Reference proteome</keyword>
<dbReference type="Pfam" id="PF03372">
    <property type="entry name" value="Exo_endo_phos"/>
    <property type="match status" value="1"/>
</dbReference>
<dbReference type="EMBL" id="BMNZ01000005">
    <property type="protein sequence ID" value="GGM99857.1"/>
    <property type="molecule type" value="Genomic_DNA"/>
</dbReference>
<dbReference type="GO" id="GO:0016787">
    <property type="term" value="F:hydrolase activity"/>
    <property type="evidence" value="ECO:0007669"/>
    <property type="project" value="UniProtKB-KW"/>
</dbReference>
<sequence length="310" mass="32282">MSALKRMAVATALVVATATATATAALPASAELGGANPATGQSIPSVRAVVATYNIHAGAGSDNLYDLDRTAAAIRALDADVVGLEEADVRWGDRSQWEDTVAELGRRLGMRTAFAPIYSLAPPTPGAPRREFGVALLSRHPIVAVENHDLTRLSTQDPNPLPAPAPGFLEATIQIGGARTHVYVTHLDYRGDPTVRRLQVADTVAVLGEDPVGANQVLLGDLNADAGAPELAGLWTRLRDAWAVAPTRDGEPGLSYPAINPTKRIDLVAVSPGIDVVDATTAHDPTLVGASDHRAVAATVLLDQGSESSR</sequence>
<dbReference type="PANTHER" id="PTHR14859">
    <property type="entry name" value="CALCOFLUOR WHITE HYPERSENSITIVE PROTEIN PRECURSOR"/>
    <property type="match status" value="1"/>
</dbReference>
<dbReference type="Gene3D" id="3.60.10.10">
    <property type="entry name" value="Endonuclease/exonuclease/phosphatase"/>
    <property type="match status" value="1"/>
</dbReference>
<comment type="caution">
    <text evidence="3">The sequence shown here is derived from an EMBL/GenBank/DDBJ whole genome shotgun (WGS) entry which is preliminary data.</text>
</comment>
<protein>
    <submittedName>
        <fullName evidence="3">Metal-dependent hydrolase</fullName>
    </submittedName>
</protein>
<feature type="domain" description="Endonuclease/exonuclease/phosphatase" evidence="2">
    <location>
        <begin position="51"/>
        <end position="293"/>
    </location>
</feature>
<dbReference type="InterPro" id="IPR036691">
    <property type="entry name" value="Endo/exonu/phosph_ase_sf"/>
</dbReference>
<feature type="chain" id="PRO_5045237961" evidence="1">
    <location>
        <begin position="25"/>
        <end position="310"/>
    </location>
</feature>
<dbReference type="Proteomes" id="UP000623461">
    <property type="component" value="Unassembled WGS sequence"/>
</dbReference>
<dbReference type="PANTHER" id="PTHR14859:SF15">
    <property type="entry name" value="ENDONUCLEASE_EXONUCLEASE_PHOSPHATASE DOMAIN-CONTAINING PROTEIN"/>
    <property type="match status" value="1"/>
</dbReference>
<evidence type="ECO:0000313" key="3">
    <source>
        <dbReference type="EMBL" id="GGM99857.1"/>
    </source>
</evidence>
<evidence type="ECO:0000259" key="2">
    <source>
        <dbReference type="Pfam" id="PF03372"/>
    </source>
</evidence>
<gene>
    <name evidence="3" type="ORF">GCM10009721_28690</name>
</gene>
<accession>A0ABQ2I3Z2</accession>
<evidence type="ECO:0000313" key="4">
    <source>
        <dbReference type="Proteomes" id="UP000623461"/>
    </source>
</evidence>
<reference evidence="4" key="1">
    <citation type="journal article" date="2019" name="Int. J. Syst. Evol. Microbiol.">
        <title>The Global Catalogue of Microorganisms (GCM) 10K type strain sequencing project: providing services to taxonomists for standard genome sequencing and annotation.</title>
        <authorList>
            <consortium name="The Broad Institute Genomics Platform"/>
            <consortium name="The Broad Institute Genome Sequencing Center for Infectious Disease"/>
            <person name="Wu L."/>
            <person name="Ma J."/>
        </authorList>
    </citation>
    <scope>NUCLEOTIDE SEQUENCE [LARGE SCALE GENOMIC DNA]</scope>
    <source>
        <strain evidence="4">JCM 1365</strain>
    </source>
</reference>
<dbReference type="RefSeq" id="WP_030199272.1">
    <property type="nucleotide sequence ID" value="NZ_BMNZ01000005.1"/>
</dbReference>
<feature type="signal peptide" evidence="1">
    <location>
        <begin position="1"/>
        <end position="24"/>
    </location>
</feature>
<dbReference type="InterPro" id="IPR005135">
    <property type="entry name" value="Endo/exonuclease/phosphatase"/>
</dbReference>